<evidence type="ECO:0000256" key="1">
    <source>
        <dbReference type="ARBA" id="ARBA00001576"/>
    </source>
</evidence>
<evidence type="ECO:0000256" key="5">
    <source>
        <dbReference type="ARBA" id="ARBA00022801"/>
    </source>
</evidence>
<dbReference type="EC" id="3.2.1.28" evidence="3 7"/>
<sequence length="1246" mass="144894">MRFHLLVVCLVQFVYYTHANNQDFVYLTRGFYHESNGLQSSCQSQIYCESEFLHDVQLSKIYPDSKTFVDKKLKYTESEILQKYKKLKNTYNGNVPPNDELTKFVDQNLEDGDELEEWNPPDFTESPSITNRIRDKNFKQWSLGLNKVWKTLARKVKIDVKDHPDKYSLIWVPNGFAIPGGRFRELYYWDTYWIVNGMLLCDMSSTARGVIDNILYLVKLFGFMPNGARVYYLNRSQPPMVTLMVASYYKATNDFDYVKKVISTLDSEFDFWTENRMVTFEKNGKSYTMARFYAPSRGPRPESYREDYETAENFKTEDEKNDFYVKIKSGAETGWDFSSRWFITSNGSDRGVLSDIHTPEIVPVDLNSILHINALTLSTWYSKMGNTNKAEKYYTIATNLLNSIQEVMWRPDLGAWFDWDIKNNKSREYFYISNIVPLWTESYNMPKKSVASSVLGYLRDQHIIEPDYSVNFNGTPTSLYASSQQWDFPNAWPPLQAFIIQGLDKTQQKLAQQVAQKLAEVWLRSNYKGFAEKSMMFEKYDVLASGETGGGGEYTPQTGFGWTNGVVFEFLNRWGDTVSNGPNGCNSSYKYLCDFNRIRQQLIHEKSGIISLYAIKDNAYLKLLIFYTHKNNAMRNNELLLYVDIIFKKKKQQFLIVEILVIYRYTPFCMYNSKLYCESEFMHDIQLARLYPDSKTFVDKKLKCSESEILTHYKALKDTHNGNVPPVEELVKFVDDHLEDGDELEVWIPPDFTDTPSIADRIVDESYKQWALGLNQVWKTLARKIKDDVKTNPDKYSLLWVPNGFVIPGGRFREIYYWDTYWIVNGLILCDMKDTARGVIDNVISLVNQFGFMPNGGRAYYLNRSQPPMLILMALSYYKATNDFEYIKKIIPDLESEFHFWTENRMVTFEKDCKSYRMARYYAPSRGPRPESYREDYEVAEKLKTEDEKDNMYSRLKSGAESGWDYSSRWFITTDQGSESADQLSAVHTPSIVPVELNSILNQNARILSTWFGQIGNKYKATKYCVIAQEFLKGIQEVMWRPDRGAWFDWDLINHKNQDCFFVSNIVPLWTGSYNMPKENVANDVLRYLMDEGIVEPDFSISFHGTPTSMHISSQQWDYPNAWPPLQAYIIQGLDRTEQEFAKEVAAKMVEVWLSTNYKGFAERSIMFEKYHVETPGETGGGGEYVPQTGFGWTNGIVLEFLDQWCTGCTDTNELQNSNPRNNSSDGSNLLKSSFKKFCQFLEDNN</sequence>
<evidence type="ECO:0000256" key="4">
    <source>
        <dbReference type="ARBA" id="ARBA00019905"/>
    </source>
</evidence>
<dbReference type="OrthoDB" id="3542292at2759"/>
<dbReference type="AlphaFoldDB" id="A0A6G0T295"/>
<gene>
    <name evidence="9" type="ORF">AGLY_014820</name>
</gene>
<dbReference type="PROSITE" id="PS00927">
    <property type="entry name" value="TREHALASE_1"/>
    <property type="match status" value="2"/>
</dbReference>
<evidence type="ECO:0000256" key="7">
    <source>
        <dbReference type="RuleBase" id="RU361180"/>
    </source>
</evidence>
<dbReference type="InterPro" id="IPR018232">
    <property type="entry name" value="Glyco_hydro_37_CS"/>
</dbReference>
<protein>
    <recommendedName>
        <fullName evidence="4 7">Trehalase</fullName>
        <ecNumber evidence="3 7">3.2.1.28</ecNumber>
    </recommendedName>
    <alternativeName>
        <fullName evidence="7">Alpha-trehalose glucohydrolase</fullName>
    </alternativeName>
</protein>
<dbReference type="EMBL" id="VYZN01000065">
    <property type="protein sequence ID" value="KAE9524770.1"/>
    <property type="molecule type" value="Genomic_DNA"/>
</dbReference>
<accession>A0A6G0T295</accession>
<dbReference type="GO" id="GO:0004555">
    <property type="term" value="F:alpha,alpha-trehalase activity"/>
    <property type="evidence" value="ECO:0007669"/>
    <property type="project" value="UniProtKB-EC"/>
</dbReference>
<evidence type="ECO:0000256" key="2">
    <source>
        <dbReference type="ARBA" id="ARBA00005615"/>
    </source>
</evidence>
<evidence type="ECO:0000313" key="10">
    <source>
        <dbReference type="Proteomes" id="UP000475862"/>
    </source>
</evidence>
<keyword evidence="6 7" id="KW-0326">Glycosidase</keyword>
<comment type="caution">
    <text evidence="9">The sequence shown here is derived from an EMBL/GenBank/DDBJ whole genome shotgun (WGS) entry which is preliminary data.</text>
</comment>
<name>A0A6G0T295_APHGL</name>
<keyword evidence="5 7" id="KW-0378">Hydrolase</keyword>
<dbReference type="InterPro" id="IPR012341">
    <property type="entry name" value="6hp_glycosidase-like_sf"/>
</dbReference>
<evidence type="ECO:0000256" key="8">
    <source>
        <dbReference type="SAM" id="SignalP"/>
    </source>
</evidence>
<dbReference type="PANTHER" id="PTHR23403">
    <property type="entry name" value="TREHALASE"/>
    <property type="match status" value="1"/>
</dbReference>
<evidence type="ECO:0000256" key="6">
    <source>
        <dbReference type="ARBA" id="ARBA00023295"/>
    </source>
</evidence>
<dbReference type="PROSITE" id="PS00928">
    <property type="entry name" value="TREHALASE_2"/>
    <property type="match status" value="2"/>
</dbReference>
<dbReference type="PANTHER" id="PTHR23403:SF1">
    <property type="entry name" value="TREHALASE"/>
    <property type="match status" value="1"/>
</dbReference>
<feature type="chain" id="PRO_5026207925" description="Trehalase" evidence="8">
    <location>
        <begin position="20"/>
        <end position="1246"/>
    </location>
</feature>
<dbReference type="Proteomes" id="UP000475862">
    <property type="component" value="Unassembled WGS sequence"/>
</dbReference>
<dbReference type="Gene3D" id="1.50.10.10">
    <property type="match status" value="2"/>
</dbReference>
<dbReference type="Pfam" id="PF01204">
    <property type="entry name" value="Trehalase"/>
    <property type="match status" value="2"/>
</dbReference>
<comment type="similarity">
    <text evidence="2 7">Belongs to the glycosyl hydrolase 37 family.</text>
</comment>
<dbReference type="InterPro" id="IPR001661">
    <property type="entry name" value="Glyco_hydro_37"/>
</dbReference>
<organism evidence="9 10">
    <name type="scientific">Aphis glycines</name>
    <name type="common">Soybean aphid</name>
    <dbReference type="NCBI Taxonomy" id="307491"/>
    <lineage>
        <taxon>Eukaryota</taxon>
        <taxon>Metazoa</taxon>
        <taxon>Ecdysozoa</taxon>
        <taxon>Arthropoda</taxon>
        <taxon>Hexapoda</taxon>
        <taxon>Insecta</taxon>
        <taxon>Pterygota</taxon>
        <taxon>Neoptera</taxon>
        <taxon>Paraneoptera</taxon>
        <taxon>Hemiptera</taxon>
        <taxon>Sternorrhyncha</taxon>
        <taxon>Aphidomorpha</taxon>
        <taxon>Aphidoidea</taxon>
        <taxon>Aphididae</taxon>
        <taxon>Aphidini</taxon>
        <taxon>Aphis</taxon>
        <taxon>Aphis</taxon>
    </lineage>
</organism>
<keyword evidence="8" id="KW-0732">Signal</keyword>
<evidence type="ECO:0000256" key="3">
    <source>
        <dbReference type="ARBA" id="ARBA00012757"/>
    </source>
</evidence>
<reference evidence="9 10" key="1">
    <citation type="submission" date="2019-08" db="EMBL/GenBank/DDBJ databases">
        <title>The genome of the soybean aphid Biotype 1, its phylome, world population structure and adaptation to the North American continent.</title>
        <authorList>
            <person name="Giordano R."/>
            <person name="Donthu R.K."/>
            <person name="Hernandez A.G."/>
            <person name="Wright C.L."/>
            <person name="Zimin A.V."/>
        </authorList>
    </citation>
    <scope>NUCLEOTIDE SEQUENCE [LARGE SCALE GENOMIC DNA]</scope>
    <source>
        <tissue evidence="9">Whole aphids</tissue>
    </source>
</reference>
<proteinExistence type="inferred from homology"/>
<evidence type="ECO:0000313" key="9">
    <source>
        <dbReference type="EMBL" id="KAE9524770.1"/>
    </source>
</evidence>
<dbReference type="GO" id="GO:0005993">
    <property type="term" value="P:trehalose catabolic process"/>
    <property type="evidence" value="ECO:0007669"/>
    <property type="project" value="TreeGrafter"/>
</dbReference>
<keyword evidence="10" id="KW-1185">Reference proteome</keyword>
<feature type="signal peptide" evidence="8">
    <location>
        <begin position="1"/>
        <end position="19"/>
    </location>
</feature>
<dbReference type="InterPro" id="IPR008928">
    <property type="entry name" value="6-hairpin_glycosidase_sf"/>
</dbReference>
<comment type="catalytic activity">
    <reaction evidence="1 7">
        <text>alpha,alpha-trehalose + H2O = alpha-D-glucose + beta-D-glucose</text>
        <dbReference type="Rhea" id="RHEA:32675"/>
        <dbReference type="ChEBI" id="CHEBI:15377"/>
        <dbReference type="ChEBI" id="CHEBI:15903"/>
        <dbReference type="ChEBI" id="CHEBI:16551"/>
        <dbReference type="ChEBI" id="CHEBI:17925"/>
        <dbReference type="EC" id="3.2.1.28"/>
    </reaction>
</comment>
<dbReference type="PRINTS" id="PR00744">
    <property type="entry name" value="GLHYDRLASE37"/>
</dbReference>
<dbReference type="SUPFAM" id="SSF48208">
    <property type="entry name" value="Six-hairpin glycosidases"/>
    <property type="match status" value="2"/>
</dbReference>